<protein>
    <recommendedName>
        <fullName evidence="1">Chaperone protein CcmS domain-containing protein</fullName>
    </recommendedName>
</protein>
<keyword evidence="3" id="KW-1185">Reference proteome</keyword>
<name>Q4C3G7_CROWT</name>
<reference evidence="2" key="2">
    <citation type="submission" date="2005-06" db="EMBL/GenBank/DDBJ databases">
        <title>Sequencing of the draft genome and assembly of Crocosphaera watsonii WH 8501.</title>
        <authorList>
            <consortium name="US DOE Joint Genome Institute (JGI-PGF)"/>
            <person name="Copeland A."/>
            <person name="Lucas S."/>
            <person name="Lapidus A."/>
            <person name="Barry K."/>
            <person name="Detter C."/>
            <person name="Glavina T."/>
            <person name="Hammon N."/>
            <person name="Israni S."/>
            <person name="Pitluck S."/>
            <person name="Richardson P."/>
        </authorList>
    </citation>
    <scope>NUCLEOTIDE SEQUENCE [LARGE SCALE GENOMIC DNA]</scope>
    <source>
        <strain evidence="2">WH 8501</strain>
    </source>
</reference>
<dbReference type="Pfam" id="PF26619">
    <property type="entry name" value="CcmS"/>
    <property type="match status" value="1"/>
</dbReference>
<dbReference type="KEGG" id="cwa:CwatDRAFT_3710"/>
<dbReference type="InterPro" id="IPR058587">
    <property type="entry name" value="CcmS"/>
</dbReference>
<dbReference type="EMBL" id="AADV02000018">
    <property type="protein sequence ID" value="EAM50706.1"/>
    <property type="molecule type" value="Genomic_DNA"/>
</dbReference>
<feature type="domain" description="Chaperone protein CcmS" evidence="1">
    <location>
        <begin position="4"/>
        <end position="139"/>
    </location>
</feature>
<sequence>MMQFGESVPDNSENQWRYQLDRFVTENKQALAALAWGLKNEWENDQDVLGIDLEPEPHFIRCSRQSLDELNRNVEGKIQEVLGIVDNYNYNEEVAMIAINEGQIKLIYYQCEQSPSVFFDEENMSLDGLIEQLESTMKAIRWKR</sequence>
<evidence type="ECO:0000259" key="1">
    <source>
        <dbReference type="Pfam" id="PF26619"/>
    </source>
</evidence>
<comment type="caution">
    <text evidence="2">The sequence shown here is derived from an EMBL/GenBank/DDBJ whole genome shotgun (WGS) entry which is preliminary data.</text>
</comment>
<dbReference type="Proteomes" id="UP000003922">
    <property type="component" value="Unassembled WGS sequence"/>
</dbReference>
<evidence type="ECO:0000313" key="3">
    <source>
        <dbReference type="Proteomes" id="UP000003922"/>
    </source>
</evidence>
<reference evidence="2" key="3">
    <citation type="submission" date="2016-12" db="EMBL/GenBank/DDBJ databases">
        <title>Annotation of the draft genome assembly of Crocosphaera watsonii WH 8501.</title>
        <authorList>
            <consortium name="US DOE Joint Genome Institute (JGI-ORNL)"/>
            <person name="Larimer F."/>
            <person name="Land M."/>
        </authorList>
    </citation>
    <scope>NUCLEOTIDE SEQUENCE</scope>
    <source>
        <strain evidence="2">WH 8501</strain>
    </source>
</reference>
<proteinExistence type="predicted"/>
<accession>Q4C3G7</accession>
<reference evidence="2" key="1">
    <citation type="submission" date="2004-02" db="EMBL/GenBank/DDBJ databases">
        <authorList>
            <consortium name="DOE Joint Genome Institute"/>
        </authorList>
    </citation>
    <scope>NUCLEOTIDE SEQUENCE [LARGE SCALE GENOMIC DNA]</scope>
    <source>
        <strain evidence="2">WH 8501</strain>
    </source>
</reference>
<gene>
    <name evidence="2" type="ORF">CwatDRAFT_3710</name>
</gene>
<organism evidence="2 3">
    <name type="scientific">Crocosphaera watsonii WH 8501</name>
    <dbReference type="NCBI Taxonomy" id="165597"/>
    <lineage>
        <taxon>Bacteria</taxon>
        <taxon>Bacillati</taxon>
        <taxon>Cyanobacteriota</taxon>
        <taxon>Cyanophyceae</taxon>
        <taxon>Oscillatoriophycideae</taxon>
        <taxon>Chroococcales</taxon>
        <taxon>Aphanothecaceae</taxon>
        <taxon>Crocosphaera</taxon>
    </lineage>
</organism>
<evidence type="ECO:0000313" key="2">
    <source>
        <dbReference type="EMBL" id="EAM50706.1"/>
    </source>
</evidence>
<dbReference type="AlphaFoldDB" id="Q4C3G7"/>